<proteinExistence type="predicted"/>
<evidence type="ECO:0000313" key="2">
    <source>
        <dbReference type="EMBL" id="GGZ74199.1"/>
    </source>
</evidence>
<reference evidence="2" key="2">
    <citation type="submission" date="2020-09" db="EMBL/GenBank/DDBJ databases">
        <authorList>
            <person name="Sun Q."/>
            <person name="Ohkuma M."/>
        </authorList>
    </citation>
    <scope>NUCLEOTIDE SEQUENCE</scope>
    <source>
        <strain evidence="2">JCM 4834</strain>
    </source>
</reference>
<gene>
    <name evidence="2" type="ORF">GCM10010371_37450</name>
</gene>
<feature type="region of interest" description="Disordered" evidence="1">
    <location>
        <begin position="73"/>
        <end position="101"/>
    </location>
</feature>
<dbReference type="EMBL" id="BMVX01000013">
    <property type="protein sequence ID" value="GGZ74199.1"/>
    <property type="molecule type" value="Genomic_DNA"/>
</dbReference>
<sequence length="101" mass="10211">MRHPLHIALTVPAPAASAAAPVPTAPARHRKPSSWRALVASVPPARRLAAGLGLVSVLAATGLTAAVDPAAPVAPDRAPARESSTFAQVSADRWSLQSSAP</sequence>
<dbReference type="AlphaFoldDB" id="A0A918QXC1"/>
<protein>
    <submittedName>
        <fullName evidence="2">Uncharacterized protein</fullName>
    </submittedName>
</protein>
<name>A0A918QXC1_9ACTN</name>
<dbReference type="Proteomes" id="UP000634660">
    <property type="component" value="Unassembled WGS sequence"/>
</dbReference>
<organism evidence="2 3">
    <name type="scientific">Streptomyces subrutilus</name>
    <dbReference type="NCBI Taxonomy" id="36818"/>
    <lineage>
        <taxon>Bacteria</taxon>
        <taxon>Bacillati</taxon>
        <taxon>Actinomycetota</taxon>
        <taxon>Actinomycetes</taxon>
        <taxon>Kitasatosporales</taxon>
        <taxon>Streptomycetaceae</taxon>
        <taxon>Streptomyces</taxon>
    </lineage>
</organism>
<accession>A0A918QXC1</accession>
<evidence type="ECO:0000313" key="3">
    <source>
        <dbReference type="Proteomes" id="UP000634660"/>
    </source>
</evidence>
<comment type="caution">
    <text evidence="2">The sequence shown here is derived from an EMBL/GenBank/DDBJ whole genome shotgun (WGS) entry which is preliminary data.</text>
</comment>
<reference evidence="2" key="1">
    <citation type="journal article" date="2014" name="Int. J. Syst. Evol. Microbiol.">
        <title>Complete genome sequence of Corynebacterium casei LMG S-19264T (=DSM 44701T), isolated from a smear-ripened cheese.</title>
        <authorList>
            <consortium name="US DOE Joint Genome Institute (JGI-PGF)"/>
            <person name="Walter F."/>
            <person name="Albersmeier A."/>
            <person name="Kalinowski J."/>
            <person name="Ruckert C."/>
        </authorList>
    </citation>
    <scope>NUCLEOTIDE SEQUENCE</scope>
    <source>
        <strain evidence="2">JCM 4834</strain>
    </source>
</reference>
<evidence type="ECO:0000256" key="1">
    <source>
        <dbReference type="SAM" id="MobiDB-lite"/>
    </source>
</evidence>